<protein>
    <submittedName>
        <fullName evidence="2">Uncharacterized protein</fullName>
    </submittedName>
</protein>
<evidence type="ECO:0000256" key="1">
    <source>
        <dbReference type="SAM" id="MobiDB-lite"/>
    </source>
</evidence>
<name>A0A1I6MXK0_9RHOB</name>
<gene>
    <name evidence="2" type="ORF">SAMN05444714_2561</name>
</gene>
<accession>A0A1I6MXK0</accession>
<dbReference type="OrthoDB" id="9906429at2"/>
<proteinExistence type="predicted"/>
<feature type="region of interest" description="Disordered" evidence="1">
    <location>
        <begin position="133"/>
        <end position="161"/>
    </location>
</feature>
<dbReference type="RefSeq" id="WP_090209104.1">
    <property type="nucleotide sequence ID" value="NZ_FOZM01000002.1"/>
</dbReference>
<evidence type="ECO:0000313" key="2">
    <source>
        <dbReference type="EMBL" id="SFS20278.1"/>
    </source>
</evidence>
<organism evidence="2 3">
    <name type="scientific">Yoonia litorea</name>
    <dbReference type="NCBI Taxonomy" id="1123755"/>
    <lineage>
        <taxon>Bacteria</taxon>
        <taxon>Pseudomonadati</taxon>
        <taxon>Pseudomonadota</taxon>
        <taxon>Alphaproteobacteria</taxon>
        <taxon>Rhodobacterales</taxon>
        <taxon>Paracoccaceae</taxon>
        <taxon>Yoonia</taxon>
    </lineage>
</organism>
<keyword evidence="3" id="KW-1185">Reference proteome</keyword>
<dbReference type="Proteomes" id="UP000198926">
    <property type="component" value="Unassembled WGS sequence"/>
</dbReference>
<dbReference type="EMBL" id="FOZM01000002">
    <property type="protein sequence ID" value="SFS20278.1"/>
    <property type="molecule type" value="Genomic_DNA"/>
</dbReference>
<dbReference type="AlphaFoldDB" id="A0A1I6MXK0"/>
<reference evidence="2 3" key="1">
    <citation type="submission" date="2016-10" db="EMBL/GenBank/DDBJ databases">
        <authorList>
            <person name="de Groot N.N."/>
        </authorList>
    </citation>
    <scope>NUCLEOTIDE SEQUENCE [LARGE SCALE GENOMIC DNA]</scope>
    <source>
        <strain evidence="2 3">DSM 29433</strain>
    </source>
</reference>
<evidence type="ECO:0000313" key="3">
    <source>
        <dbReference type="Proteomes" id="UP000198926"/>
    </source>
</evidence>
<sequence length="182" mass="20508">MVISIIEVSNRRVQLLKSKALNKLKEQRKTTRSVMQSFEGSNDLGTDTKSTYDHLNTSMVVLNGLRDHLTRYDCLPHSWDELTLGSEFAEDATPLLRTGEDGELWVEFYEFEKPKDLMIFLAGAAVAGLYEQAQKQPGRPAPAQPKPAQKPKAASNVDGGLMDMIRNRMPNRENVRYSPQRG</sequence>